<feature type="region of interest" description="Disordered" evidence="1">
    <location>
        <begin position="1243"/>
        <end position="1294"/>
    </location>
</feature>
<feature type="compositionally biased region" description="Polar residues" evidence="1">
    <location>
        <begin position="1256"/>
        <end position="1265"/>
    </location>
</feature>
<sequence>MTHDVSPPLLKQSRLVELTSHGDSLHQVASTLLRKELRKRYPDLHIDPDHTLLATPVRNMDTPQMAVEACNFESLTHVLIRQSLHKTTAELIEGEHFLTHMPIASPPLHLAVSMDELTTLLNDHAPLLFVECQQRQLDYWNESEHGRPRWQELSEQLRSAADVQTASGWDAEACRLARFVAQYPDKAERPTTSDHFTGVRACIMDIDRDEGSTATHSLVAGALVITATISKQERILLYTIADGYETYDSLKQLGESLPERIDPEHVGPPMKWRLIEPDGNVFDAVAQALVANQLVAIAAQDPANPPRKTRGMPHLQITSQAGPLQPSRLSQLKKAIPDWLKDASAQDLQNYSRYLVDLGALRDGATGNVFKNDDCPEIKPYAEQKMQAAMLADTSVEGVTDLPLDRLRITVTDSLETAGFTLANPLSQVRETLGEFALQNTPPYQASIDFDDARPVPAWLTVDYLSALAAKVDIGRHYPKLLKRNLVDDPIRAADQKTRYTLQLPILLPLLALECKIRHQGGVDERGHAYVCQLMDAIASKQPSDKHPVTIRPLAFTPVRRLSGQSDTVTNMYIIGPRDHRQGPCLLYRPMMDMPLMQFASLQNLMYALYQPGELRNSVLAWLGSPSLSFEYSQYVFSTGLPSPWMVTQLAFEPFMHLDLNGPIKLANQPLTGDILGTLHTANSQALIELADRQSVSNSERRWALLADSGWAIFSIASNFLSGAAGAAAWAWQTIEQVQQTLDAHEHGEHLIAWKSAAEVLLTLGILLTHRVVARRNHSLEPHLNVTHETPEDLEDLNDLVEIDQPQTPPFPAVVTHDPVTLTGDIPVGHHTLLEPALLPRPDSSARFLAMLESFKVDAPDLSGKQISSTSHLYTDAGKTYAQVGSRWFQVSALKDEPVYIIHPRDPLRTGMSLEYDVAAGQWHWAPRLRLRGGSPTGRIEAMLRAKEQKKDAAWLTLQAFLAQEPANKRELLIKLLALPQDNSEATYLAAAPDYLDMAIKQGDSYTQALEHLATWHQNGGGGVFYQAQLMRMTAEQHRCMGSWLRVKMRLYSITSKRIAESFDSHTPLPRNEQIDIATRATTISDELIATLQTLNRSLLVLVKHSGKGAKLAKDLRRLLPNYGELDLKANEIGMSYERCVNEGSGPQWDAARQDIGIITIKAADAGHELLRLSRTTATPDAKAERIEQLSRWNDLLTSLDDQVEQLPSAHPGQFIQARLDRTRELIGEFRTLAQEHLIAELPEPVVEQHPETVRQEPQPSTSQPKVKISKTRPRQNSGNQAPAPDTSEAGEESPFVKFSAHLAKPFQPVDDDDLISKGMELNGAVDAFIKKTREDARRPGRIPADIRDMFDQQASRLEQTANDVDMAFARRRAASQNVWPVASLSPELRAGATATRTEGNAVYGAMLKQRKPRETYFRWLHENGQVDVVKDERGRIRTRQRGDYFQEYRILDKANGGRPMWVAHFHYERMSDADAQYTIAHLKFADAYLQSLDEKTRLTLSTFDAVDNAMRRIVDPTVRDLFLKPQAVASR</sequence>
<name>A0A345V636_PSEFL</name>
<accession>A0A345V636</accession>
<dbReference type="EMBL" id="CP022313">
    <property type="protein sequence ID" value="AXJ08188.1"/>
    <property type="molecule type" value="Genomic_DNA"/>
</dbReference>
<evidence type="ECO:0000313" key="4">
    <source>
        <dbReference type="Proteomes" id="UP000254535"/>
    </source>
</evidence>
<protein>
    <recommendedName>
        <fullName evidence="2">Dermonecrotic toxin N-terminal domain-containing protein</fullName>
    </recommendedName>
</protein>
<dbReference type="InterPro" id="IPR046673">
    <property type="entry name" value="ToxA_N"/>
</dbReference>
<evidence type="ECO:0000259" key="2">
    <source>
        <dbReference type="Pfam" id="PF20178"/>
    </source>
</evidence>
<proteinExistence type="predicted"/>
<reference evidence="3 4" key="1">
    <citation type="submission" date="2017-07" db="EMBL/GenBank/DDBJ databases">
        <title>Genome sequence of Pseudomonas NEP1.</title>
        <authorList>
            <person name="Nascimento F.X."/>
        </authorList>
    </citation>
    <scope>NUCLEOTIDE SEQUENCE [LARGE SCALE GENOMIC DNA]</scope>
    <source>
        <strain evidence="3 4">NEP1</strain>
    </source>
</reference>
<feature type="domain" description="Dermonecrotic toxin N-terminal" evidence="2">
    <location>
        <begin position="373"/>
        <end position="607"/>
    </location>
</feature>
<evidence type="ECO:0000256" key="1">
    <source>
        <dbReference type="SAM" id="MobiDB-lite"/>
    </source>
</evidence>
<gene>
    <name evidence="3" type="ORF">CFN16_27825</name>
</gene>
<dbReference type="Proteomes" id="UP000254535">
    <property type="component" value="Chromosome"/>
</dbReference>
<organism evidence="3 4">
    <name type="scientific">Pseudomonas fluorescens</name>
    <dbReference type="NCBI Taxonomy" id="294"/>
    <lineage>
        <taxon>Bacteria</taxon>
        <taxon>Pseudomonadati</taxon>
        <taxon>Pseudomonadota</taxon>
        <taxon>Gammaproteobacteria</taxon>
        <taxon>Pseudomonadales</taxon>
        <taxon>Pseudomonadaceae</taxon>
        <taxon>Pseudomonas</taxon>
    </lineage>
</organism>
<evidence type="ECO:0000313" key="3">
    <source>
        <dbReference type="EMBL" id="AXJ08188.1"/>
    </source>
</evidence>
<dbReference type="Pfam" id="PF20178">
    <property type="entry name" value="ToxA_N"/>
    <property type="match status" value="1"/>
</dbReference>